<name>B8D6K2_DESA1</name>
<dbReference type="GeneID" id="7171443"/>
<evidence type="ECO:0000259" key="2">
    <source>
        <dbReference type="SMART" id="SM00657"/>
    </source>
</evidence>
<dbReference type="NCBIfam" id="NF011556">
    <property type="entry name" value="PRK14981.2-2"/>
    <property type="match status" value="1"/>
</dbReference>
<feature type="domain" description="RNA polymerase Rpb4/RPC9 core" evidence="2">
    <location>
        <begin position="7"/>
        <end position="121"/>
    </location>
</feature>
<dbReference type="PANTHER" id="PTHR39646">
    <property type="entry name" value="RNA POLYMERASE RPB4"/>
    <property type="match status" value="1"/>
</dbReference>
<dbReference type="Pfam" id="PF03874">
    <property type="entry name" value="RNA_pol_Rpb4"/>
    <property type="match status" value="1"/>
</dbReference>
<reference evidence="3 4" key="1">
    <citation type="journal article" date="2009" name="J. Bacteriol.">
        <title>Complete genome sequence of the anaerobic, protein-degrading hyperthermophilic crenarchaeon Desulfurococcus kamchatkensis.</title>
        <authorList>
            <person name="Ravin N.V."/>
            <person name="Mardanov A.V."/>
            <person name="Beletsky A.V."/>
            <person name="Kublanov I.V."/>
            <person name="Kolganova T.V."/>
            <person name="Lebedinsky A.V."/>
            <person name="Chernyh N.A."/>
            <person name="Bonch-Osmolovskaya E.A."/>
            <person name="Skryabin K.G."/>
        </authorList>
    </citation>
    <scope>NUCLEOTIDE SEQUENCE [LARGE SCALE GENOMIC DNA]</scope>
    <source>
        <strain evidence="4">DSM 18924 / JCM 16383 / VKM B-2413 / 1221n</strain>
    </source>
</reference>
<organism evidence="3 4">
    <name type="scientific">Desulfurococcus amylolyticus (strain DSM 18924 / JCM 16383 / VKM B-2413 / 1221n)</name>
    <name type="common">Desulfurococcus kamchatkensis</name>
    <dbReference type="NCBI Taxonomy" id="490899"/>
    <lineage>
        <taxon>Archaea</taxon>
        <taxon>Thermoproteota</taxon>
        <taxon>Thermoprotei</taxon>
        <taxon>Desulfurococcales</taxon>
        <taxon>Desulfurococcaceae</taxon>
        <taxon>Desulfurococcus</taxon>
    </lineage>
</organism>
<dbReference type="InterPro" id="IPR005574">
    <property type="entry name" value="Rpb4/RPC9"/>
</dbReference>
<dbReference type="HOGENOM" id="CLU_165894_0_0_2"/>
<dbReference type="InterPro" id="IPR038324">
    <property type="entry name" value="Rpb4/RPC9_sf"/>
</dbReference>
<keyword evidence="1" id="KW-0548">Nucleotidyltransferase</keyword>
<comment type="subcellular location">
    <subcellularLocation>
        <location evidence="1">Cytoplasm</location>
    </subcellularLocation>
</comment>
<evidence type="ECO:0000313" key="3">
    <source>
        <dbReference type="EMBL" id="ACL11733.1"/>
    </source>
</evidence>
<dbReference type="RefSeq" id="WP_012609074.1">
    <property type="nucleotide sequence ID" value="NC_011766.1"/>
</dbReference>
<dbReference type="KEGG" id="dka:DKAM_1407"/>
<dbReference type="Gene3D" id="1.20.1250.40">
    <property type="match status" value="1"/>
</dbReference>
<dbReference type="HAMAP" id="MF_00864">
    <property type="entry name" value="RNApol_arch_Rpo4"/>
    <property type="match status" value="1"/>
</dbReference>
<sequence>MSNTIVLKAIEEKQLSNSEAYLILRNIVEKIKEETGTVPLLLSRVLEYLKTHHKIPPEKAGELHELLASKGLKDETIVMLMNICPSSIDELRYLMELEEKTPEQGVLEEILATLSNYCTGVAPS</sequence>
<dbReference type="STRING" id="490899.DKAM_1407"/>
<dbReference type="AlphaFoldDB" id="B8D6K2"/>
<dbReference type="InterPro" id="IPR010924">
    <property type="entry name" value="Rpo4"/>
</dbReference>
<evidence type="ECO:0000256" key="1">
    <source>
        <dbReference type="HAMAP-Rule" id="MF_00864"/>
    </source>
</evidence>
<dbReference type="InterPro" id="IPR010997">
    <property type="entry name" value="HRDC-like_sf"/>
</dbReference>
<proteinExistence type="inferred from homology"/>
<comment type="subunit">
    <text evidence="1">Part of the RNA polymerase complex. Forms a stalk with Rpo7 that extends from the main structure.</text>
</comment>
<comment type="catalytic activity">
    <reaction evidence="1">
        <text>RNA(n) + a ribonucleoside 5'-triphosphate = RNA(n+1) + diphosphate</text>
        <dbReference type="Rhea" id="RHEA:21248"/>
        <dbReference type="Rhea" id="RHEA-COMP:14527"/>
        <dbReference type="Rhea" id="RHEA-COMP:17342"/>
        <dbReference type="ChEBI" id="CHEBI:33019"/>
        <dbReference type="ChEBI" id="CHEBI:61557"/>
        <dbReference type="ChEBI" id="CHEBI:140395"/>
        <dbReference type="EC" id="2.7.7.6"/>
    </reaction>
</comment>
<dbReference type="PIRSF" id="PIRSF005053">
    <property type="entry name" value="RNA_pol_F_arch"/>
    <property type="match status" value="1"/>
</dbReference>
<keyword evidence="1" id="KW-0963">Cytoplasm</keyword>
<dbReference type="SUPFAM" id="SSF47819">
    <property type="entry name" value="HRDC-like"/>
    <property type="match status" value="1"/>
</dbReference>
<dbReference type="PANTHER" id="PTHR39646:SF1">
    <property type="entry name" value="DNA-DIRECTED RNA POLYMERASE SUBUNIT RPO4"/>
    <property type="match status" value="1"/>
</dbReference>
<dbReference type="GO" id="GO:0000166">
    <property type="term" value="F:nucleotide binding"/>
    <property type="evidence" value="ECO:0007669"/>
    <property type="project" value="InterPro"/>
</dbReference>
<comment type="function">
    <text evidence="1">DNA-dependent RNA polymerase (RNAP) catalyzes the transcription of DNA into RNA using the four ribonucleoside triphosphates as substrates. This subunit is less well bound than the others.</text>
</comment>
<dbReference type="EC" id="2.7.7.6" evidence="1"/>
<keyword evidence="1" id="KW-0808">Transferase</keyword>
<dbReference type="EMBL" id="CP001140">
    <property type="protein sequence ID" value="ACL11733.1"/>
    <property type="molecule type" value="Genomic_DNA"/>
</dbReference>
<dbReference type="GO" id="GO:0003899">
    <property type="term" value="F:DNA-directed RNA polymerase activity"/>
    <property type="evidence" value="ECO:0007669"/>
    <property type="project" value="UniProtKB-UniRule"/>
</dbReference>
<dbReference type="SMART" id="SM00657">
    <property type="entry name" value="RPOL4c"/>
    <property type="match status" value="1"/>
</dbReference>
<dbReference type="InterPro" id="IPR006590">
    <property type="entry name" value="RNA_pol_Rpb4/RPC9_core"/>
</dbReference>
<gene>
    <name evidence="1" type="primary">rpo4</name>
    <name evidence="1" type="synonym">rpoF</name>
    <name evidence="3" type="ordered locus">DKAM_1407</name>
</gene>
<dbReference type="Proteomes" id="UP000006903">
    <property type="component" value="Chromosome"/>
</dbReference>
<dbReference type="GO" id="GO:0005737">
    <property type="term" value="C:cytoplasm"/>
    <property type="evidence" value="ECO:0007669"/>
    <property type="project" value="UniProtKB-SubCell"/>
</dbReference>
<keyword evidence="1" id="KW-0804">Transcription</keyword>
<dbReference type="eggNOG" id="arCOG01016">
    <property type="taxonomic scope" value="Archaea"/>
</dbReference>
<accession>B8D6K2</accession>
<keyword evidence="1" id="KW-0240">DNA-directed RNA polymerase</keyword>
<protein>
    <recommendedName>
        <fullName evidence="1">DNA-directed RNA polymerase subunit Rpo4</fullName>
        <ecNumber evidence="1">2.7.7.6</ecNumber>
    </recommendedName>
    <alternativeName>
        <fullName evidence="1">DNA-directed RNA polymerase subunit F</fullName>
    </alternativeName>
</protein>
<comment type="similarity">
    <text evidence="1">Belongs to the eukaryotic RPB4 RNA polymerase subunit family.</text>
</comment>
<dbReference type="GO" id="GO:0000428">
    <property type="term" value="C:DNA-directed RNA polymerase complex"/>
    <property type="evidence" value="ECO:0007669"/>
    <property type="project" value="UniProtKB-KW"/>
</dbReference>
<evidence type="ECO:0000313" key="4">
    <source>
        <dbReference type="Proteomes" id="UP000006903"/>
    </source>
</evidence>
<dbReference type="GO" id="GO:0006352">
    <property type="term" value="P:DNA-templated transcription initiation"/>
    <property type="evidence" value="ECO:0007669"/>
    <property type="project" value="InterPro"/>
</dbReference>